<dbReference type="EMBL" id="CP073721">
    <property type="protein sequence ID" value="UWZ36568.1"/>
    <property type="molecule type" value="Genomic_DNA"/>
</dbReference>
<accession>A0ABY5Z687</accession>
<dbReference type="Proteomes" id="UP001058271">
    <property type="component" value="Chromosome"/>
</dbReference>
<name>A0ABY5Z687_9ACTN</name>
<sequence length="249" mass="26408">MSELSSRPYPPRPPLDPPKPPEPSEPTDRADRSAPAKPIADAGTANSQHPVDKLAPPPTDAPRPSEAGTKPGDPNPSALTPPEPEPTTTEPTDTTAASIEPLEVAQGTENSTQPDGPDLLENLDPANENTTGPQPDAPEITERESKAETDGKADWGNPNTFDPNMLTGRTAAEIDAAIPSDWERVPSKSGGGITYRDPDNFGRQIRVMPGYSDRNRPDAMTHGPYVVVSQNGTKTKVPMAGNPALKEGY</sequence>
<protein>
    <submittedName>
        <fullName evidence="2">Uncharacterized protein</fullName>
    </submittedName>
</protein>
<feature type="compositionally biased region" description="Low complexity" evidence="1">
    <location>
        <begin position="86"/>
        <end position="95"/>
    </location>
</feature>
<evidence type="ECO:0000313" key="2">
    <source>
        <dbReference type="EMBL" id="UWZ36568.1"/>
    </source>
</evidence>
<evidence type="ECO:0000256" key="1">
    <source>
        <dbReference type="SAM" id="MobiDB-lite"/>
    </source>
</evidence>
<feature type="compositionally biased region" description="Basic and acidic residues" evidence="1">
    <location>
        <begin position="140"/>
        <end position="153"/>
    </location>
</feature>
<feature type="region of interest" description="Disordered" evidence="1">
    <location>
        <begin position="182"/>
        <end position="201"/>
    </location>
</feature>
<evidence type="ECO:0000313" key="3">
    <source>
        <dbReference type="Proteomes" id="UP001058271"/>
    </source>
</evidence>
<keyword evidence="3" id="KW-1185">Reference proteome</keyword>
<gene>
    <name evidence="2" type="ORF">Drose_37105</name>
</gene>
<feature type="region of interest" description="Disordered" evidence="1">
    <location>
        <begin position="1"/>
        <end position="167"/>
    </location>
</feature>
<proteinExistence type="predicted"/>
<dbReference type="RefSeq" id="WP_260725906.1">
    <property type="nucleotide sequence ID" value="NZ_BAAABS010000026.1"/>
</dbReference>
<feature type="compositionally biased region" description="Pro residues" evidence="1">
    <location>
        <begin position="8"/>
        <end position="24"/>
    </location>
</feature>
<reference evidence="2" key="1">
    <citation type="submission" date="2021-04" db="EMBL/GenBank/DDBJ databases">
        <title>Biosynthetic gene clusters of Dactylosporangioum roseum.</title>
        <authorList>
            <person name="Hartkoorn R.C."/>
            <person name="Beaudoing E."/>
            <person name="Hot D."/>
            <person name="Moureu S."/>
        </authorList>
    </citation>
    <scope>NUCLEOTIDE SEQUENCE</scope>
    <source>
        <strain evidence="2">NRRL B-16295</strain>
    </source>
</reference>
<organism evidence="2 3">
    <name type="scientific">Dactylosporangium roseum</name>
    <dbReference type="NCBI Taxonomy" id="47989"/>
    <lineage>
        <taxon>Bacteria</taxon>
        <taxon>Bacillati</taxon>
        <taxon>Actinomycetota</taxon>
        <taxon>Actinomycetes</taxon>
        <taxon>Micromonosporales</taxon>
        <taxon>Micromonosporaceae</taxon>
        <taxon>Dactylosporangium</taxon>
    </lineage>
</organism>